<keyword evidence="8" id="KW-0807">Transducer</keyword>
<evidence type="ECO:0000256" key="5">
    <source>
        <dbReference type="ARBA" id="ARBA00023040"/>
    </source>
</evidence>
<sequence length="166" mass="19121">MGVIGQPLFVSWVTAELQGNTSSTYCIRTLLSRIALRVLGIASLSHLAMMNVERYIAIKHPLQYETIVTENRLTFLSVLLWITVILLTVPLSFADNNLYLTVDNSTMFLCMAIIFYCQIVLYYETRWHQKEIAAQQVSLEAREKFLKEKKAFKLTTTVLIFLILCY</sequence>
<dbReference type="SUPFAM" id="SSF81321">
    <property type="entry name" value="Family A G protein-coupled receptor-like"/>
    <property type="match status" value="1"/>
</dbReference>
<protein>
    <recommendedName>
        <fullName evidence="10">G-protein coupled receptors family 1 profile domain-containing protein</fullName>
    </recommendedName>
</protein>
<evidence type="ECO:0000313" key="12">
    <source>
        <dbReference type="Proteomes" id="UP001159427"/>
    </source>
</evidence>
<dbReference type="InterPro" id="IPR017452">
    <property type="entry name" value="GPCR_Rhodpsn_7TM"/>
</dbReference>
<evidence type="ECO:0000256" key="4">
    <source>
        <dbReference type="ARBA" id="ARBA00022989"/>
    </source>
</evidence>
<organism evidence="11 12">
    <name type="scientific">Porites evermanni</name>
    <dbReference type="NCBI Taxonomy" id="104178"/>
    <lineage>
        <taxon>Eukaryota</taxon>
        <taxon>Metazoa</taxon>
        <taxon>Cnidaria</taxon>
        <taxon>Anthozoa</taxon>
        <taxon>Hexacorallia</taxon>
        <taxon>Scleractinia</taxon>
        <taxon>Fungiina</taxon>
        <taxon>Poritidae</taxon>
        <taxon>Porites</taxon>
    </lineage>
</organism>
<dbReference type="EMBL" id="CALNXI010002237">
    <property type="protein sequence ID" value="CAH3185135.1"/>
    <property type="molecule type" value="Genomic_DNA"/>
</dbReference>
<keyword evidence="3 9" id="KW-0812">Transmembrane</keyword>
<dbReference type="PROSITE" id="PS50262">
    <property type="entry name" value="G_PROTEIN_RECEP_F1_2"/>
    <property type="match status" value="1"/>
</dbReference>
<comment type="subcellular location">
    <subcellularLocation>
        <location evidence="1">Cell membrane</location>
        <topology evidence="1">Multi-pass membrane protein</topology>
    </subcellularLocation>
</comment>
<keyword evidence="12" id="KW-1185">Reference proteome</keyword>
<keyword evidence="5" id="KW-0297">G-protein coupled receptor</keyword>
<dbReference type="PANTHER" id="PTHR24249">
    <property type="entry name" value="HISTAMINE RECEPTOR-RELATED G-PROTEIN COUPLED RECEPTOR"/>
    <property type="match status" value="1"/>
</dbReference>
<evidence type="ECO:0000256" key="6">
    <source>
        <dbReference type="ARBA" id="ARBA00023136"/>
    </source>
</evidence>
<proteinExistence type="predicted"/>
<comment type="caution">
    <text evidence="11">The sequence shown here is derived from an EMBL/GenBank/DDBJ whole genome shotgun (WGS) entry which is preliminary data.</text>
</comment>
<keyword evidence="7" id="KW-0675">Receptor</keyword>
<dbReference type="Pfam" id="PF00001">
    <property type="entry name" value="7tm_1"/>
    <property type="match status" value="1"/>
</dbReference>
<evidence type="ECO:0000313" key="11">
    <source>
        <dbReference type="EMBL" id="CAH3185135.1"/>
    </source>
</evidence>
<feature type="domain" description="G-protein coupled receptors family 1 profile" evidence="10">
    <location>
        <begin position="42"/>
        <end position="166"/>
    </location>
</feature>
<dbReference type="PROSITE" id="PS00237">
    <property type="entry name" value="G_PROTEIN_RECEP_F1_1"/>
    <property type="match status" value="1"/>
</dbReference>
<gene>
    <name evidence="11" type="ORF">PEVE_00015923</name>
</gene>
<dbReference type="Proteomes" id="UP001159427">
    <property type="component" value="Unassembled WGS sequence"/>
</dbReference>
<evidence type="ECO:0000256" key="7">
    <source>
        <dbReference type="ARBA" id="ARBA00023170"/>
    </source>
</evidence>
<feature type="transmembrane region" description="Helical" evidence="9">
    <location>
        <begin position="105"/>
        <end position="123"/>
    </location>
</feature>
<dbReference type="Gene3D" id="1.20.1070.10">
    <property type="entry name" value="Rhodopsin 7-helix transmembrane proteins"/>
    <property type="match status" value="1"/>
</dbReference>
<accession>A0ABN8S1R5</accession>
<dbReference type="InterPro" id="IPR050569">
    <property type="entry name" value="TAAR"/>
</dbReference>
<evidence type="ECO:0000256" key="1">
    <source>
        <dbReference type="ARBA" id="ARBA00004651"/>
    </source>
</evidence>
<evidence type="ECO:0000256" key="9">
    <source>
        <dbReference type="SAM" id="Phobius"/>
    </source>
</evidence>
<name>A0ABN8S1R5_9CNID</name>
<keyword evidence="4 9" id="KW-1133">Transmembrane helix</keyword>
<dbReference type="CDD" id="cd00637">
    <property type="entry name" value="7tm_classA_rhodopsin-like"/>
    <property type="match status" value="1"/>
</dbReference>
<evidence type="ECO:0000256" key="2">
    <source>
        <dbReference type="ARBA" id="ARBA00022475"/>
    </source>
</evidence>
<keyword evidence="6 9" id="KW-0472">Membrane</keyword>
<evidence type="ECO:0000256" key="8">
    <source>
        <dbReference type="ARBA" id="ARBA00023224"/>
    </source>
</evidence>
<dbReference type="InterPro" id="IPR000276">
    <property type="entry name" value="GPCR_Rhodpsn"/>
</dbReference>
<feature type="transmembrane region" description="Helical" evidence="9">
    <location>
        <begin position="73"/>
        <end position="93"/>
    </location>
</feature>
<evidence type="ECO:0000259" key="10">
    <source>
        <dbReference type="PROSITE" id="PS50262"/>
    </source>
</evidence>
<keyword evidence="2" id="KW-1003">Cell membrane</keyword>
<evidence type="ECO:0000256" key="3">
    <source>
        <dbReference type="ARBA" id="ARBA00022692"/>
    </source>
</evidence>
<reference evidence="11 12" key="1">
    <citation type="submission" date="2022-05" db="EMBL/GenBank/DDBJ databases">
        <authorList>
            <consortium name="Genoscope - CEA"/>
            <person name="William W."/>
        </authorList>
    </citation>
    <scope>NUCLEOTIDE SEQUENCE [LARGE SCALE GENOMIC DNA]</scope>
</reference>
<dbReference type="PANTHER" id="PTHR24249:SF421">
    <property type="entry name" value="G-PROTEIN COUPLED RECEPTORS FAMILY 1 PROFILE DOMAIN-CONTAINING PROTEIN"/>
    <property type="match status" value="1"/>
</dbReference>